<keyword evidence="6" id="KW-1185">Reference proteome</keyword>
<gene>
    <name evidence="5" type="ORF">BCF44_13271</name>
</gene>
<comment type="caution">
    <text evidence="5">The sequence shown here is derived from an EMBL/GenBank/DDBJ whole genome shotgun (WGS) entry which is preliminary data.</text>
</comment>
<dbReference type="Proteomes" id="UP000256269">
    <property type="component" value="Unassembled WGS sequence"/>
</dbReference>
<keyword evidence="2 5" id="KW-0238">DNA-binding</keyword>
<dbReference type="RefSeq" id="WP_170218217.1">
    <property type="nucleotide sequence ID" value="NZ_CP144375.1"/>
</dbReference>
<keyword evidence="1" id="KW-0805">Transcription regulation</keyword>
<dbReference type="SUPFAM" id="SSF46894">
    <property type="entry name" value="C-terminal effector domain of the bipartite response regulators"/>
    <property type="match status" value="1"/>
</dbReference>
<dbReference type="PANTHER" id="PTHR44688:SF16">
    <property type="entry name" value="DNA-BINDING TRANSCRIPTIONAL ACTIVATOR DEVR_DOSR"/>
    <property type="match status" value="1"/>
</dbReference>
<dbReference type="GO" id="GO:0003677">
    <property type="term" value="F:DNA binding"/>
    <property type="evidence" value="ECO:0007669"/>
    <property type="project" value="UniProtKB-KW"/>
</dbReference>
<proteinExistence type="predicted"/>
<accession>A0A3E0GUV0</accession>
<evidence type="ECO:0000313" key="5">
    <source>
        <dbReference type="EMBL" id="REH26500.1"/>
    </source>
</evidence>
<keyword evidence="3" id="KW-0804">Transcription</keyword>
<evidence type="ECO:0000256" key="2">
    <source>
        <dbReference type="ARBA" id="ARBA00023125"/>
    </source>
</evidence>
<dbReference type="PANTHER" id="PTHR44688">
    <property type="entry name" value="DNA-BINDING TRANSCRIPTIONAL ACTIVATOR DEVR_DOSR"/>
    <property type="match status" value="1"/>
</dbReference>
<dbReference type="InterPro" id="IPR036388">
    <property type="entry name" value="WH-like_DNA-bd_sf"/>
</dbReference>
<dbReference type="AlphaFoldDB" id="A0A3E0GUV0"/>
<dbReference type="CDD" id="cd06170">
    <property type="entry name" value="LuxR_C_like"/>
    <property type="match status" value="1"/>
</dbReference>
<feature type="domain" description="HTH luxR-type" evidence="4">
    <location>
        <begin position="131"/>
        <end position="196"/>
    </location>
</feature>
<evidence type="ECO:0000256" key="1">
    <source>
        <dbReference type="ARBA" id="ARBA00023015"/>
    </source>
</evidence>
<evidence type="ECO:0000313" key="6">
    <source>
        <dbReference type="Proteomes" id="UP000256269"/>
    </source>
</evidence>
<reference evidence="5 6" key="1">
    <citation type="submission" date="2018-08" db="EMBL/GenBank/DDBJ databases">
        <title>Genomic Encyclopedia of Archaeal and Bacterial Type Strains, Phase II (KMG-II): from individual species to whole genera.</title>
        <authorList>
            <person name="Goeker M."/>
        </authorList>
    </citation>
    <scope>NUCLEOTIDE SEQUENCE [LARGE SCALE GENOMIC DNA]</scope>
    <source>
        <strain evidence="5 6">DSM 45791</strain>
    </source>
</reference>
<organism evidence="5 6">
    <name type="scientific">Kutzneria buriramensis</name>
    <dbReference type="NCBI Taxonomy" id="1045776"/>
    <lineage>
        <taxon>Bacteria</taxon>
        <taxon>Bacillati</taxon>
        <taxon>Actinomycetota</taxon>
        <taxon>Actinomycetes</taxon>
        <taxon>Pseudonocardiales</taxon>
        <taxon>Pseudonocardiaceae</taxon>
        <taxon>Kutzneria</taxon>
    </lineage>
</organism>
<dbReference type="SMART" id="SM00421">
    <property type="entry name" value="HTH_LUXR"/>
    <property type="match status" value="1"/>
</dbReference>
<dbReference type="InterPro" id="IPR016032">
    <property type="entry name" value="Sig_transdc_resp-reg_C-effctor"/>
</dbReference>
<dbReference type="PROSITE" id="PS50043">
    <property type="entry name" value="HTH_LUXR_2"/>
    <property type="match status" value="1"/>
</dbReference>
<dbReference type="Pfam" id="PF00196">
    <property type="entry name" value="GerE"/>
    <property type="match status" value="1"/>
</dbReference>
<dbReference type="GO" id="GO:0006355">
    <property type="term" value="P:regulation of DNA-templated transcription"/>
    <property type="evidence" value="ECO:0007669"/>
    <property type="project" value="InterPro"/>
</dbReference>
<evidence type="ECO:0000256" key="3">
    <source>
        <dbReference type="ARBA" id="ARBA00023163"/>
    </source>
</evidence>
<evidence type="ECO:0000259" key="4">
    <source>
        <dbReference type="PROSITE" id="PS50043"/>
    </source>
</evidence>
<dbReference type="Gene3D" id="1.10.10.10">
    <property type="entry name" value="Winged helix-like DNA-binding domain superfamily/Winged helix DNA-binding domain"/>
    <property type="match status" value="1"/>
</dbReference>
<protein>
    <submittedName>
        <fullName evidence="5">DNA-binding NarL/FixJ family response regulator</fullName>
    </submittedName>
</protein>
<name>A0A3E0GUV0_9PSEU</name>
<dbReference type="InterPro" id="IPR000792">
    <property type="entry name" value="Tscrpt_reg_LuxR_C"/>
</dbReference>
<sequence>MARVRVFVQAGDPISAVGLASYIRAQPGMLVVPSRLPADADVALTVTDRVSADFLGALTKAAQAAPLPTVVATDHVDPEQAPSLHRCRVVALLPRSAATSSRLASAVMEAATGGAVTSLAEQADNLRREIAGPDGAMLAPRELTVLQLMADGHDTPEIADIMACSDRMVKSIILSATKRFNVHNRVHAVACALRAGLI</sequence>
<dbReference type="EMBL" id="QUNO01000032">
    <property type="protein sequence ID" value="REH26500.1"/>
    <property type="molecule type" value="Genomic_DNA"/>
</dbReference>